<feature type="compositionally biased region" description="Basic and acidic residues" evidence="5">
    <location>
        <begin position="1"/>
        <end position="19"/>
    </location>
</feature>
<evidence type="ECO:0000259" key="6">
    <source>
        <dbReference type="PROSITE" id="PS50977"/>
    </source>
</evidence>
<proteinExistence type="predicted"/>
<keyword evidence="2 4" id="KW-0238">DNA-binding</keyword>
<dbReference type="PROSITE" id="PS50977">
    <property type="entry name" value="HTH_TETR_2"/>
    <property type="match status" value="1"/>
</dbReference>
<gene>
    <name evidence="7" type="ORF">R2D22_20050</name>
</gene>
<name>A0ABZ0LVT6_9ACTN</name>
<dbReference type="Proteomes" id="UP001301731">
    <property type="component" value="Chromosome"/>
</dbReference>
<dbReference type="RefSeq" id="WP_318105463.1">
    <property type="nucleotide sequence ID" value="NZ_CP137573.1"/>
</dbReference>
<dbReference type="PANTHER" id="PTHR30055">
    <property type="entry name" value="HTH-TYPE TRANSCRIPTIONAL REGULATOR RUTR"/>
    <property type="match status" value="1"/>
</dbReference>
<dbReference type="InterPro" id="IPR009057">
    <property type="entry name" value="Homeodomain-like_sf"/>
</dbReference>
<keyword evidence="3" id="KW-0804">Transcription</keyword>
<dbReference type="Gene3D" id="1.10.357.10">
    <property type="entry name" value="Tetracycline Repressor, domain 2"/>
    <property type="match status" value="1"/>
</dbReference>
<evidence type="ECO:0000256" key="3">
    <source>
        <dbReference type="ARBA" id="ARBA00023163"/>
    </source>
</evidence>
<dbReference type="Pfam" id="PF00440">
    <property type="entry name" value="TetR_N"/>
    <property type="match status" value="1"/>
</dbReference>
<dbReference type="SUPFAM" id="SSF46689">
    <property type="entry name" value="Homeodomain-like"/>
    <property type="match status" value="1"/>
</dbReference>
<evidence type="ECO:0000256" key="4">
    <source>
        <dbReference type="PROSITE-ProRule" id="PRU00335"/>
    </source>
</evidence>
<keyword evidence="8" id="KW-1185">Reference proteome</keyword>
<evidence type="ECO:0000313" key="7">
    <source>
        <dbReference type="EMBL" id="WOX23551.1"/>
    </source>
</evidence>
<dbReference type="InterPro" id="IPR050109">
    <property type="entry name" value="HTH-type_TetR-like_transc_reg"/>
</dbReference>
<dbReference type="PANTHER" id="PTHR30055:SF151">
    <property type="entry name" value="TRANSCRIPTIONAL REGULATORY PROTEIN"/>
    <property type="match status" value="1"/>
</dbReference>
<evidence type="ECO:0000256" key="2">
    <source>
        <dbReference type="ARBA" id="ARBA00023125"/>
    </source>
</evidence>
<feature type="region of interest" description="Disordered" evidence="5">
    <location>
        <begin position="1"/>
        <end position="39"/>
    </location>
</feature>
<feature type="domain" description="HTH tetR-type" evidence="6">
    <location>
        <begin position="63"/>
        <end position="123"/>
    </location>
</feature>
<feature type="compositionally biased region" description="Gly residues" evidence="5">
    <location>
        <begin position="22"/>
        <end position="37"/>
    </location>
</feature>
<accession>A0ABZ0LVT6</accession>
<keyword evidence="1" id="KW-0805">Transcription regulation</keyword>
<dbReference type="Gene3D" id="1.10.10.60">
    <property type="entry name" value="Homeodomain-like"/>
    <property type="match status" value="1"/>
</dbReference>
<reference evidence="7 8" key="1">
    <citation type="submission" date="2023-10" db="EMBL/GenBank/DDBJ databases">
        <title>The genome sequence of Streptomyces sp. HUAS YS2.</title>
        <authorList>
            <person name="Mo P."/>
        </authorList>
    </citation>
    <scope>NUCLEOTIDE SEQUENCE [LARGE SCALE GENOMIC DNA]</scope>
    <source>
        <strain evidence="7 8">HUAS YS2</strain>
    </source>
</reference>
<dbReference type="EMBL" id="CP137573">
    <property type="protein sequence ID" value="WOX23551.1"/>
    <property type="molecule type" value="Genomic_DNA"/>
</dbReference>
<dbReference type="Pfam" id="PF02909">
    <property type="entry name" value="TetR_C_1"/>
    <property type="match status" value="1"/>
</dbReference>
<evidence type="ECO:0000256" key="5">
    <source>
        <dbReference type="SAM" id="MobiDB-lite"/>
    </source>
</evidence>
<protein>
    <submittedName>
        <fullName evidence="7">TetR/AcrR family transcriptional regulator</fullName>
    </submittedName>
</protein>
<feature type="DNA-binding region" description="H-T-H motif" evidence="4">
    <location>
        <begin position="86"/>
        <end position="105"/>
    </location>
</feature>
<dbReference type="InterPro" id="IPR004111">
    <property type="entry name" value="Repressor_TetR_C"/>
</dbReference>
<organism evidence="7 8">
    <name type="scientific">Streptomyces solicathayae</name>
    <dbReference type="NCBI Taxonomy" id="3081768"/>
    <lineage>
        <taxon>Bacteria</taxon>
        <taxon>Bacillati</taxon>
        <taxon>Actinomycetota</taxon>
        <taxon>Actinomycetes</taxon>
        <taxon>Kitasatosporales</taxon>
        <taxon>Streptomycetaceae</taxon>
        <taxon>Streptomyces</taxon>
    </lineage>
</organism>
<sequence>MAVKHEVWRRARMADEADRSGTGAGGGGPAGGGGAADGGTFLPPSIEAAWGLRERPSKGPKPGLTLDRIVDAAMAVASAEGLDAVSMGRVAKELGVSTMSLYRYVGAKSELHVLMQDAATGAPPPDLFPPDADWREALGRWAWSMREVYHRNLWALRLPTSGPPATPHMVAWWEWGLRALADTGLDEGTKVSLMMLVGGYVRSEALMMADVAAVIATSGERPEQVLSRYGHTLRRLADPERYPAVTRVLDAGVMDEADEPDYEFRFGLERLLDGIAVLVEGKK</sequence>
<dbReference type="InterPro" id="IPR001647">
    <property type="entry name" value="HTH_TetR"/>
</dbReference>
<evidence type="ECO:0000313" key="8">
    <source>
        <dbReference type="Proteomes" id="UP001301731"/>
    </source>
</evidence>
<dbReference type="SUPFAM" id="SSF48498">
    <property type="entry name" value="Tetracyclin repressor-like, C-terminal domain"/>
    <property type="match status" value="1"/>
</dbReference>
<dbReference type="InterPro" id="IPR036271">
    <property type="entry name" value="Tet_transcr_reg_TetR-rel_C_sf"/>
</dbReference>
<evidence type="ECO:0000256" key="1">
    <source>
        <dbReference type="ARBA" id="ARBA00023015"/>
    </source>
</evidence>